<dbReference type="GO" id="GO:0003723">
    <property type="term" value="F:RNA binding"/>
    <property type="evidence" value="ECO:0007669"/>
    <property type="project" value="UniProtKB-KW"/>
</dbReference>
<dbReference type="Pfam" id="PF00874">
    <property type="entry name" value="PRD"/>
    <property type="match status" value="2"/>
</dbReference>
<evidence type="ECO:0000256" key="2">
    <source>
        <dbReference type="ARBA" id="ARBA00022884"/>
    </source>
</evidence>
<dbReference type="InterPro" id="IPR036650">
    <property type="entry name" value="CAT_RNA-bd_dom_sf"/>
</dbReference>
<evidence type="ECO:0000256" key="4">
    <source>
        <dbReference type="ARBA" id="ARBA00023159"/>
    </source>
</evidence>
<dbReference type="Gene3D" id="1.20.890.100">
    <property type="match status" value="1"/>
</dbReference>
<dbReference type="NCBIfam" id="NF046042">
    <property type="entry name" value="LicT"/>
    <property type="match status" value="1"/>
</dbReference>
<dbReference type="InterPro" id="IPR036634">
    <property type="entry name" value="PRD_sf"/>
</dbReference>
<evidence type="ECO:0000256" key="6">
    <source>
        <dbReference type="ARBA" id="ARBA00038510"/>
    </source>
</evidence>
<comment type="similarity">
    <text evidence="6">Belongs to the transcriptional antiterminator BglG family.</text>
</comment>
<accession>A0A1I5EJ65</accession>
<dbReference type="Proteomes" id="UP000198806">
    <property type="component" value="Unassembled WGS sequence"/>
</dbReference>
<keyword evidence="3" id="KW-0805">Transcription regulation</keyword>
<dbReference type="SMART" id="SM01061">
    <property type="entry name" value="CAT_RBD"/>
    <property type="match status" value="1"/>
</dbReference>
<dbReference type="PANTHER" id="PTHR30185:SF15">
    <property type="entry name" value="CRYPTIC BETA-GLUCOSIDE BGL OPERON ANTITERMINATOR"/>
    <property type="match status" value="1"/>
</dbReference>
<dbReference type="GO" id="GO:0045893">
    <property type="term" value="P:positive regulation of DNA-templated transcription"/>
    <property type="evidence" value="ECO:0007669"/>
    <property type="project" value="InterPro"/>
</dbReference>
<dbReference type="OrthoDB" id="9813552at2"/>
<evidence type="ECO:0000256" key="5">
    <source>
        <dbReference type="ARBA" id="ARBA00023163"/>
    </source>
</evidence>
<evidence type="ECO:0000256" key="3">
    <source>
        <dbReference type="ARBA" id="ARBA00023015"/>
    </source>
</evidence>
<evidence type="ECO:0000256" key="1">
    <source>
        <dbReference type="ARBA" id="ARBA00022737"/>
    </source>
</evidence>
<dbReference type="PROSITE" id="PS51372">
    <property type="entry name" value="PRD_2"/>
    <property type="match status" value="2"/>
</dbReference>
<keyword evidence="9" id="KW-1185">Reference proteome</keyword>
<proteinExistence type="inferred from homology"/>
<dbReference type="InterPro" id="IPR004341">
    <property type="entry name" value="CAT_RNA-bd_dom"/>
</dbReference>
<dbReference type="InterPro" id="IPR011608">
    <property type="entry name" value="PRD"/>
</dbReference>
<feature type="domain" description="PRD" evidence="7">
    <location>
        <begin position="65"/>
        <end position="170"/>
    </location>
</feature>
<evidence type="ECO:0000313" key="8">
    <source>
        <dbReference type="EMBL" id="SFO11376.1"/>
    </source>
</evidence>
<dbReference type="Gene3D" id="1.20.58.1950">
    <property type="match status" value="1"/>
</dbReference>
<dbReference type="Gene3D" id="2.30.24.10">
    <property type="entry name" value="CAT RNA-binding domain"/>
    <property type="match status" value="1"/>
</dbReference>
<dbReference type="EMBL" id="FOWD01000009">
    <property type="protein sequence ID" value="SFO11376.1"/>
    <property type="molecule type" value="Genomic_DNA"/>
</dbReference>
<dbReference type="PANTHER" id="PTHR30185">
    <property type="entry name" value="CRYPTIC BETA-GLUCOSIDE BGL OPERON ANTITERMINATOR"/>
    <property type="match status" value="1"/>
</dbReference>
<keyword evidence="5" id="KW-0804">Transcription</keyword>
<dbReference type="InterPro" id="IPR050661">
    <property type="entry name" value="BglG_antiterminators"/>
</dbReference>
<dbReference type="InterPro" id="IPR001550">
    <property type="entry name" value="Transcrpt_antitermin_CS"/>
</dbReference>
<evidence type="ECO:0000313" key="9">
    <source>
        <dbReference type="Proteomes" id="UP000198806"/>
    </source>
</evidence>
<dbReference type="RefSeq" id="WP_091685661.1">
    <property type="nucleotide sequence ID" value="NZ_BAABFM010000073.1"/>
</dbReference>
<dbReference type="SUPFAM" id="SSF50151">
    <property type="entry name" value="SacY-like RNA-binding domain"/>
    <property type="match status" value="1"/>
</dbReference>
<organism evidence="8 9">
    <name type="scientific">Anaerocolumna aminovalerica</name>
    <dbReference type="NCBI Taxonomy" id="1527"/>
    <lineage>
        <taxon>Bacteria</taxon>
        <taxon>Bacillati</taxon>
        <taxon>Bacillota</taxon>
        <taxon>Clostridia</taxon>
        <taxon>Lachnospirales</taxon>
        <taxon>Lachnospiraceae</taxon>
        <taxon>Anaerocolumna</taxon>
    </lineage>
</organism>
<gene>
    <name evidence="8" type="ORF">SAMN04489757_10989</name>
</gene>
<sequence>MNIERIINNNVVSARDLEGREVVIMGKGIGFKRKPGNIVPEDLIEKIFYMDSQRAVDKFKELLITIPLEHIQVTNEIVEYAKRVLNKKLNQNIYITLTDHINFAIERFNQGMMFQNPLLWEVKNFYRQEYLIGEYAVALIRKELKVNLPVDEVASIALHIVNAEYDTVMSEAISITRIIPELVQIVKDYFDIKLDEESLHYERFITHLKFLAQRMVKRELLDNKEEDFREMIAKLYPKEYLCSQKVAGYMGERLGQKVTEEELTYLTVHIRRVIMADN</sequence>
<dbReference type="PROSITE" id="PS00654">
    <property type="entry name" value="PRD_1"/>
    <property type="match status" value="1"/>
</dbReference>
<keyword evidence="1" id="KW-0677">Repeat</keyword>
<protein>
    <submittedName>
        <fullName evidence="8">Transcriptional antiterminator, BglG family</fullName>
    </submittedName>
</protein>
<reference evidence="8 9" key="1">
    <citation type="submission" date="2016-10" db="EMBL/GenBank/DDBJ databases">
        <authorList>
            <person name="de Groot N.N."/>
        </authorList>
    </citation>
    <scope>NUCLEOTIDE SEQUENCE [LARGE SCALE GENOMIC DNA]</scope>
    <source>
        <strain evidence="8 9">DSM 1283</strain>
    </source>
</reference>
<evidence type="ECO:0000259" key="7">
    <source>
        <dbReference type="PROSITE" id="PS51372"/>
    </source>
</evidence>
<keyword evidence="4" id="KW-0010">Activator</keyword>
<feature type="domain" description="PRD" evidence="7">
    <location>
        <begin position="171"/>
        <end position="278"/>
    </location>
</feature>
<dbReference type="SUPFAM" id="SSF63520">
    <property type="entry name" value="PTS-regulatory domain, PRD"/>
    <property type="match status" value="2"/>
</dbReference>
<dbReference type="Gene3D" id="1.10.1790.10">
    <property type="entry name" value="PRD domain"/>
    <property type="match status" value="1"/>
</dbReference>
<dbReference type="Pfam" id="PF03123">
    <property type="entry name" value="CAT_RBD"/>
    <property type="match status" value="1"/>
</dbReference>
<name>A0A1I5EJ65_9FIRM</name>
<dbReference type="STRING" id="1527.SAMN04489757_10989"/>
<dbReference type="AlphaFoldDB" id="A0A1I5EJ65"/>
<keyword evidence="2" id="KW-0694">RNA-binding</keyword>